<dbReference type="AlphaFoldDB" id="F0QWB1"/>
<evidence type="ECO:0000256" key="1">
    <source>
        <dbReference type="ARBA" id="ARBA00013017"/>
    </source>
</evidence>
<dbReference type="GO" id="GO:0045454">
    <property type="term" value="P:cell redox homeostasis"/>
    <property type="evidence" value="ECO:0007669"/>
    <property type="project" value="TreeGrafter"/>
</dbReference>
<dbReference type="InterPro" id="IPR050924">
    <property type="entry name" value="Peroxiredoxin_BCP/PrxQ"/>
</dbReference>
<comment type="catalytic activity">
    <reaction evidence="9">
        <text>a hydroperoxide + [thioredoxin]-dithiol = an alcohol + [thioredoxin]-disulfide + H2O</text>
        <dbReference type="Rhea" id="RHEA:62620"/>
        <dbReference type="Rhea" id="RHEA-COMP:10698"/>
        <dbReference type="Rhea" id="RHEA-COMP:10700"/>
        <dbReference type="ChEBI" id="CHEBI:15377"/>
        <dbReference type="ChEBI" id="CHEBI:29950"/>
        <dbReference type="ChEBI" id="CHEBI:30879"/>
        <dbReference type="ChEBI" id="CHEBI:35924"/>
        <dbReference type="ChEBI" id="CHEBI:50058"/>
        <dbReference type="EC" id="1.11.1.24"/>
    </reaction>
</comment>
<protein>
    <recommendedName>
        <fullName evidence="1">thioredoxin-dependent peroxiredoxin</fullName>
        <ecNumber evidence="1">1.11.1.24</ecNumber>
    </recommendedName>
    <alternativeName>
        <fullName evidence="7">Thioredoxin peroxidase</fullName>
    </alternativeName>
</protein>
<dbReference type="SUPFAM" id="SSF52833">
    <property type="entry name" value="Thioredoxin-like"/>
    <property type="match status" value="1"/>
</dbReference>
<dbReference type="GO" id="GO:0034599">
    <property type="term" value="P:cellular response to oxidative stress"/>
    <property type="evidence" value="ECO:0007669"/>
    <property type="project" value="TreeGrafter"/>
</dbReference>
<dbReference type="KEGG" id="vmo:VMUT_2007"/>
<dbReference type="CDD" id="cd03017">
    <property type="entry name" value="PRX_BCP"/>
    <property type="match status" value="1"/>
</dbReference>
<keyword evidence="3" id="KW-0049">Antioxidant</keyword>
<dbReference type="eggNOG" id="arCOG00310">
    <property type="taxonomic scope" value="Archaea"/>
</dbReference>
<organism evidence="11 12">
    <name type="scientific">Vulcanisaeta moutnovskia (strain 768-28)</name>
    <dbReference type="NCBI Taxonomy" id="985053"/>
    <lineage>
        <taxon>Archaea</taxon>
        <taxon>Thermoproteota</taxon>
        <taxon>Thermoprotei</taxon>
        <taxon>Thermoproteales</taxon>
        <taxon>Thermoproteaceae</taxon>
        <taxon>Vulcanisaeta</taxon>
    </lineage>
</organism>
<dbReference type="InterPro" id="IPR013766">
    <property type="entry name" value="Thioredoxin_domain"/>
</dbReference>
<evidence type="ECO:0000256" key="2">
    <source>
        <dbReference type="ARBA" id="ARBA00022559"/>
    </source>
</evidence>
<evidence type="ECO:0000256" key="3">
    <source>
        <dbReference type="ARBA" id="ARBA00022862"/>
    </source>
</evidence>
<name>F0QWB1_VULM7</name>
<evidence type="ECO:0000256" key="5">
    <source>
        <dbReference type="ARBA" id="ARBA00023157"/>
    </source>
</evidence>
<accession>F0QWB1</accession>
<sequence>MPNIPRIGDEAPDFNAKAHTGETISLSSLKGRWVVLYFFPKAFTPGCTSETKSFASLWNRFRDIGALVIGISRDDVGTLARFAREYGVNFVLVSDSDGMITRSYGVLGLLGLAVRVTYIIDPKGRIAGIIKGFSIRPDKHPIETLKVIEQKSQEQRDYVT</sequence>
<dbReference type="InterPro" id="IPR036249">
    <property type="entry name" value="Thioredoxin-like_sf"/>
</dbReference>
<dbReference type="RefSeq" id="WP_013605368.1">
    <property type="nucleotide sequence ID" value="NC_015151.1"/>
</dbReference>
<evidence type="ECO:0000256" key="7">
    <source>
        <dbReference type="ARBA" id="ARBA00032824"/>
    </source>
</evidence>
<comment type="similarity">
    <text evidence="8">Belongs to the peroxiredoxin family. BCP/PrxQ subfamily.</text>
</comment>
<dbReference type="HOGENOM" id="CLU_042529_14_2_2"/>
<evidence type="ECO:0000313" key="11">
    <source>
        <dbReference type="EMBL" id="ADY02206.1"/>
    </source>
</evidence>
<dbReference type="GO" id="GO:0005737">
    <property type="term" value="C:cytoplasm"/>
    <property type="evidence" value="ECO:0007669"/>
    <property type="project" value="TreeGrafter"/>
</dbReference>
<dbReference type="EC" id="1.11.1.24" evidence="1"/>
<gene>
    <name evidence="11" type="ordered locus">VMUT_2007</name>
</gene>
<dbReference type="EMBL" id="CP002529">
    <property type="protein sequence ID" value="ADY02206.1"/>
    <property type="molecule type" value="Genomic_DNA"/>
</dbReference>
<keyword evidence="4" id="KW-0560">Oxidoreductase</keyword>
<evidence type="ECO:0000256" key="9">
    <source>
        <dbReference type="ARBA" id="ARBA00049091"/>
    </source>
</evidence>
<dbReference type="GO" id="GO:0008379">
    <property type="term" value="F:thioredoxin peroxidase activity"/>
    <property type="evidence" value="ECO:0007669"/>
    <property type="project" value="TreeGrafter"/>
</dbReference>
<evidence type="ECO:0000256" key="4">
    <source>
        <dbReference type="ARBA" id="ARBA00023002"/>
    </source>
</evidence>
<evidence type="ECO:0000256" key="8">
    <source>
        <dbReference type="ARBA" id="ARBA00038489"/>
    </source>
</evidence>
<dbReference type="Pfam" id="PF00578">
    <property type="entry name" value="AhpC-TSA"/>
    <property type="match status" value="1"/>
</dbReference>
<proteinExistence type="inferred from homology"/>
<dbReference type="Proteomes" id="UP000007485">
    <property type="component" value="Chromosome"/>
</dbReference>
<dbReference type="PANTHER" id="PTHR42801">
    <property type="entry name" value="THIOREDOXIN-DEPENDENT PEROXIDE REDUCTASE"/>
    <property type="match status" value="1"/>
</dbReference>
<reference evidence="11 12" key="1">
    <citation type="journal article" date="2011" name="J. Bacteriol.">
        <title>Complete genome sequence of 'Vulcanisaeta moutnovskia' strain 768-28, a novel member of the hyperthermophilic crenarchaeal genus vulcanisaeta.</title>
        <authorList>
            <person name="Gumerov V.M."/>
            <person name="Mardanov A.V."/>
            <person name="Beletsky A.V."/>
            <person name="Prokofeva M.I."/>
            <person name="Bonch-Osmolovskaya E.A."/>
            <person name="Ravin N.V."/>
            <person name="Skryabin K.G."/>
        </authorList>
    </citation>
    <scope>NUCLEOTIDE SEQUENCE [LARGE SCALE GENOMIC DNA]</scope>
    <source>
        <strain evidence="11 12">768-28</strain>
    </source>
</reference>
<dbReference type="PROSITE" id="PS51352">
    <property type="entry name" value="THIOREDOXIN_2"/>
    <property type="match status" value="1"/>
</dbReference>
<keyword evidence="6" id="KW-0676">Redox-active center</keyword>
<dbReference type="Gene3D" id="3.40.30.10">
    <property type="entry name" value="Glutaredoxin"/>
    <property type="match status" value="1"/>
</dbReference>
<evidence type="ECO:0000259" key="10">
    <source>
        <dbReference type="PROSITE" id="PS51352"/>
    </source>
</evidence>
<evidence type="ECO:0000313" key="12">
    <source>
        <dbReference type="Proteomes" id="UP000007485"/>
    </source>
</evidence>
<keyword evidence="2" id="KW-0575">Peroxidase</keyword>
<dbReference type="GeneID" id="10289659"/>
<dbReference type="InterPro" id="IPR000866">
    <property type="entry name" value="AhpC/TSA"/>
</dbReference>
<evidence type="ECO:0000256" key="6">
    <source>
        <dbReference type="ARBA" id="ARBA00023284"/>
    </source>
</evidence>
<keyword evidence="5" id="KW-1015">Disulfide bond</keyword>
<keyword evidence="12" id="KW-1185">Reference proteome</keyword>
<feature type="domain" description="Thioredoxin" evidence="10">
    <location>
        <begin position="5"/>
        <end position="153"/>
    </location>
</feature>
<dbReference type="PANTHER" id="PTHR42801:SF4">
    <property type="entry name" value="AHPC_TSA FAMILY PROTEIN"/>
    <property type="match status" value="1"/>
</dbReference>